<feature type="compositionally biased region" description="Polar residues" evidence="1">
    <location>
        <begin position="107"/>
        <end position="117"/>
    </location>
</feature>
<dbReference type="EMBL" id="JAWDGP010000016">
    <property type="protein sequence ID" value="KAK3804405.1"/>
    <property type="molecule type" value="Genomic_DNA"/>
</dbReference>
<sequence>MLFIRYSQLVNLPRSKPSQCFNHRHLLITIHPTAMTSIAQNQHNNMAEVPLLRALKSQVSVKGLAYMYRHQTLALMTAHRDQINRYCARFHPAMASSKSKRRLGRASLSQPRTLSPE</sequence>
<evidence type="ECO:0000256" key="1">
    <source>
        <dbReference type="SAM" id="MobiDB-lite"/>
    </source>
</evidence>
<organism evidence="2 3">
    <name type="scientific">Elysia crispata</name>
    <name type="common">lettuce slug</name>
    <dbReference type="NCBI Taxonomy" id="231223"/>
    <lineage>
        <taxon>Eukaryota</taxon>
        <taxon>Metazoa</taxon>
        <taxon>Spiralia</taxon>
        <taxon>Lophotrochozoa</taxon>
        <taxon>Mollusca</taxon>
        <taxon>Gastropoda</taxon>
        <taxon>Heterobranchia</taxon>
        <taxon>Euthyneura</taxon>
        <taxon>Panpulmonata</taxon>
        <taxon>Sacoglossa</taxon>
        <taxon>Placobranchoidea</taxon>
        <taxon>Plakobranchidae</taxon>
        <taxon>Elysia</taxon>
    </lineage>
</organism>
<evidence type="ECO:0000313" key="3">
    <source>
        <dbReference type="Proteomes" id="UP001283361"/>
    </source>
</evidence>
<name>A0AAE1EF65_9GAST</name>
<feature type="region of interest" description="Disordered" evidence="1">
    <location>
        <begin position="95"/>
        <end position="117"/>
    </location>
</feature>
<protein>
    <submittedName>
        <fullName evidence="2">Uncharacterized protein</fullName>
    </submittedName>
</protein>
<dbReference type="Proteomes" id="UP001283361">
    <property type="component" value="Unassembled WGS sequence"/>
</dbReference>
<keyword evidence="3" id="KW-1185">Reference proteome</keyword>
<reference evidence="2" key="1">
    <citation type="journal article" date="2023" name="G3 (Bethesda)">
        <title>A reference genome for the long-term kleptoplast-retaining sea slug Elysia crispata morphotype clarki.</title>
        <authorList>
            <person name="Eastman K.E."/>
            <person name="Pendleton A.L."/>
            <person name="Shaikh M.A."/>
            <person name="Suttiyut T."/>
            <person name="Ogas R."/>
            <person name="Tomko P."/>
            <person name="Gavelis G."/>
            <person name="Widhalm J.R."/>
            <person name="Wisecaver J.H."/>
        </authorList>
    </citation>
    <scope>NUCLEOTIDE SEQUENCE</scope>
    <source>
        <strain evidence="2">ECLA1</strain>
    </source>
</reference>
<dbReference type="AlphaFoldDB" id="A0AAE1EF65"/>
<proteinExistence type="predicted"/>
<comment type="caution">
    <text evidence="2">The sequence shown here is derived from an EMBL/GenBank/DDBJ whole genome shotgun (WGS) entry which is preliminary data.</text>
</comment>
<evidence type="ECO:0000313" key="2">
    <source>
        <dbReference type="EMBL" id="KAK3804405.1"/>
    </source>
</evidence>
<gene>
    <name evidence="2" type="ORF">RRG08_059375</name>
</gene>
<accession>A0AAE1EF65</accession>